<protein>
    <submittedName>
        <fullName evidence="1">Uncharacterized protein</fullName>
    </submittedName>
</protein>
<comment type="caution">
    <text evidence="1">The sequence shown here is derived from an EMBL/GenBank/DDBJ whole genome shotgun (WGS) entry which is preliminary data.</text>
</comment>
<gene>
    <name evidence="1" type="ORF">XBKQ1_2930025</name>
</gene>
<evidence type="ECO:0000313" key="2">
    <source>
        <dbReference type="Proteomes" id="UP000028500"/>
    </source>
</evidence>
<dbReference type="HOGENOM" id="CLU_3207099_0_0_6"/>
<sequence>MSESKKETIDFYFNVLISHRSNFSELIIIFICYHSLFLTDRHIVV</sequence>
<accession>A0A077PJI6</accession>
<reference evidence="1" key="1">
    <citation type="submission" date="2013-07" db="EMBL/GenBank/DDBJ databases">
        <title>Sub-species coevolution in mutualistic symbiosis.</title>
        <authorList>
            <person name="Murfin K."/>
            <person name="Klassen J."/>
            <person name="Lee M."/>
            <person name="Forst S."/>
            <person name="Stock P."/>
            <person name="Goodrich-Blair H."/>
        </authorList>
    </citation>
    <scope>NUCLEOTIDE SEQUENCE [LARGE SCALE GENOMIC DNA]</scope>
    <source>
        <strain evidence="1">Kraussei Quebec</strain>
    </source>
</reference>
<keyword evidence="2" id="KW-1185">Reference proteome</keyword>
<proteinExistence type="predicted"/>
<organism evidence="1 2">
    <name type="scientific">Xenorhabdus bovienii str. kraussei Quebec</name>
    <dbReference type="NCBI Taxonomy" id="1398203"/>
    <lineage>
        <taxon>Bacteria</taxon>
        <taxon>Pseudomonadati</taxon>
        <taxon>Pseudomonadota</taxon>
        <taxon>Gammaproteobacteria</taxon>
        <taxon>Enterobacterales</taxon>
        <taxon>Morganellaceae</taxon>
        <taxon>Xenorhabdus</taxon>
    </lineage>
</organism>
<dbReference type="Proteomes" id="UP000028500">
    <property type="component" value="Unassembled WGS sequence"/>
</dbReference>
<dbReference type="EMBL" id="CBSY010000216">
    <property type="protein sequence ID" value="CDH21168.1"/>
    <property type="molecule type" value="Genomic_DNA"/>
</dbReference>
<name>A0A077PJI6_XENBV</name>
<dbReference type="AlphaFoldDB" id="A0A077PJI6"/>
<evidence type="ECO:0000313" key="1">
    <source>
        <dbReference type="EMBL" id="CDH21168.1"/>
    </source>
</evidence>